<dbReference type="GO" id="GO:0004616">
    <property type="term" value="F:phosphogluconate dehydrogenase (decarboxylating) activity"/>
    <property type="evidence" value="ECO:0007669"/>
    <property type="project" value="UniProtKB-EC"/>
</dbReference>
<proteinExistence type="inferred from homology"/>
<dbReference type="InterPro" id="IPR036291">
    <property type="entry name" value="NAD(P)-bd_dom_sf"/>
</dbReference>
<protein>
    <recommendedName>
        <fullName evidence="5">2-dehydropantoate 2-reductase</fullName>
        <ecNumber evidence="5">1.1.1.169</ecNumber>
    </recommendedName>
    <alternativeName>
        <fullName evidence="5">Ketopantoate reductase</fullName>
    </alternativeName>
</protein>
<evidence type="ECO:0000256" key="2">
    <source>
        <dbReference type="ARBA" id="ARBA00022857"/>
    </source>
</evidence>
<evidence type="ECO:0000256" key="4">
    <source>
        <dbReference type="ARBA" id="ARBA00048640"/>
    </source>
</evidence>
<dbReference type="Gene3D" id="1.10.1040.10">
    <property type="entry name" value="N-(1-d-carboxylethyl)-l-norvaline Dehydrogenase, domain 2"/>
    <property type="match status" value="1"/>
</dbReference>
<sequence>MTTIGIIGPGAVGTGIAHALKGCSIHVDLLGKRDETLIFHEYATKETFPITVKALKTTDMQYDWLIIAVKTTQLDAILADVDRCIHKDTRIILAQNGYGQHEKIKHAYVYPAVVYISGQKEGQHITHFRDYRLQIQKDTFTEALKQNCAQSPLTLELKPHIEQQIWYKLLVNLGINSITALSRDTAQVLKQASMAKLCRQLIEEGRKVAEAEGILFDTTITTDIMHIYAGYPDDMGTSMYYDLMHHRPLEIENIQGYILRQAQKHQIHVPYLSMAYTLLHYEHQKGSKSL</sequence>
<name>A0ABD7TW32_9STAP</name>
<evidence type="ECO:0000313" key="9">
    <source>
        <dbReference type="Proteomes" id="UP001065705"/>
    </source>
</evidence>
<dbReference type="FunFam" id="1.10.1040.10:FF:000017">
    <property type="entry name" value="2-dehydropantoate 2-reductase"/>
    <property type="match status" value="1"/>
</dbReference>
<comment type="pathway">
    <text evidence="5">Cofactor biosynthesis; (R)-pantothenate biosynthesis; (R)-pantoate from 3-methyl-2-oxobutanoate: step 2/2.</text>
</comment>
<evidence type="ECO:0000256" key="1">
    <source>
        <dbReference type="ARBA" id="ARBA00007870"/>
    </source>
</evidence>
<dbReference type="Pfam" id="PF08546">
    <property type="entry name" value="ApbA_C"/>
    <property type="match status" value="1"/>
</dbReference>
<evidence type="ECO:0000256" key="3">
    <source>
        <dbReference type="ARBA" id="ARBA00023002"/>
    </source>
</evidence>
<dbReference type="GO" id="GO:0015940">
    <property type="term" value="P:pantothenate biosynthetic process"/>
    <property type="evidence" value="ECO:0007669"/>
    <property type="project" value="UniProtKB-KW"/>
</dbReference>
<dbReference type="Gene3D" id="3.40.50.720">
    <property type="entry name" value="NAD(P)-binding Rossmann-like Domain"/>
    <property type="match status" value="1"/>
</dbReference>
<dbReference type="EC" id="1.1.1.169" evidence="5"/>
<dbReference type="NCBIfam" id="NF009542">
    <property type="entry name" value="PRK12921.1-4"/>
    <property type="match status" value="1"/>
</dbReference>
<reference evidence="8" key="1">
    <citation type="submission" date="2022-03" db="EMBL/GenBank/DDBJ databases">
        <title>Comparative Genomics of East African Camel-Associated Staphylococcaceae spp.: Diversity and Inheritance of Traits Involved in Host-Pathogen Interactions.</title>
        <authorList>
            <person name="Akarsu H."/>
            <person name="Liljander A."/>
            <person name="Younan M."/>
            <person name="Brodard I."/>
            <person name="Glucks I."/>
            <person name="Labroussaa F."/>
            <person name="Overesch G."/>
            <person name="Kuhnert P."/>
            <person name="Perreten V."/>
            <person name="Drexler J.F."/>
            <person name="Corman V.M."/>
            <person name="Falquet L."/>
            <person name="Jores J."/>
        </authorList>
    </citation>
    <scope>NUCLEOTIDE SEQUENCE</scope>
    <source>
        <strain evidence="8">IVB6197</strain>
    </source>
</reference>
<comment type="similarity">
    <text evidence="1 5">Belongs to the ketopantoate reductase family.</text>
</comment>
<dbReference type="InterPro" id="IPR008927">
    <property type="entry name" value="6-PGluconate_DH-like_C_sf"/>
</dbReference>
<dbReference type="RefSeq" id="WP_262626375.1">
    <property type="nucleotide sequence ID" value="NZ_CP094809.1"/>
</dbReference>
<dbReference type="InterPro" id="IPR013328">
    <property type="entry name" value="6PGD_dom2"/>
</dbReference>
<dbReference type="InterPro" id="IPR013752">
    <property type="entry name" value="KPA_reductase"/>
</dbReference>
<keyword evidence="3 5" id="KW-0560">Oxidoreductase</keyword>
<dbReference type="EMBL" id="CP094809">
    <property type="protein sequence ID" value="UXU57162.1"/>
    <property type="molecule type" value="Genomic_DNA"/>
</dbReference>
<evidence type="ECO:0000313" key="8">
    <source>
        <dbReference type="EMBL" id="UXU57162.1"/>
    </source>
</evidence>
<dbReference type="Proteomes" id="UP001065705">
    <property type="component" value="Chromosome"/>
</dbReference>
<dbReference type="SUPFAM" id="SSF51735">
    <property type="entry name" value="NAD(P)-binding Rossmann-fold domains"/>
    <property type="match status" value="1"/>
</dbReference>
<organism evidence="8 9">
    <name type="scientific">Staphylococcus agnetis</name>
    <dbReference type="NCBI Taxonomy" id="985762"/>
    <lineage>
        <taxon>Bacteria</taxon>
        <taxon>Bacillati</taxon>
        <taxon>Bacillota</taxon>
        <taxon>Bacilli</taxon>
        <taxon>Bacillales</taxon>
        <taxon>Staphylococcaceae</taxon>
        <taxon>Staphylococcus</taxon>
    </lineage>
</organism>
<accession>A0ABD7TW32</accession>
<dbReference type="Pfam" id="PF02558">
    <property type="entry name" value="ApbA"/>
    <property type="match status" value="1"/>
</dbReference>
<evidence type="ECO:0000259" key="6">
    <source>
        <dbReference type="Pfam" id="PF02558"/>
    </source>
</evidence>
<dbReference type="NCBIfam" id="TIGR00745">
    <property type="entry name" value="apbA_panE"/>
    <property type="match status" value="1"/>
</dbReference>
<dbReference type="PANTHER" id="PTHR21708">
    <property type="entry name" value="PROBABLE 2-DEHYDROPANTOATE 2-REDUCTASE"/>
    <property type="match status" value="1"/>
</dbReference>
<dbReference type="PANTHER" id="PTHR21708:SF26">
    <property type="entry name" value="2-DEHYDROPANTOATE 2-REDUCTASE"/>
    <property type="match status" value="1"/>
</dbReference>
<keyword evidence="5" id="KW-0566">Pantothenate biosynthesis</keyword>
<dbReference type="GO" id="GO:0008677">
    <property type="term" value="F:2-dehydropantoate 2-reductase activity"/>
    <property type="evidence" value="ECO:0007669"/>
    <property type="project" value="UniProtKB-EC"/>
</dbReference>
<comment type="catalytic activity">
    <reaction evidence="4">
        <text>6-phospho-D-gluconate + NADP(+) = D-ribulose 5-phosphate + CO2 + NADPH</text>
        <dbReference type="Rhea" id="RHEA:10116"/>
        <dbReference type="ChEBI" id="CHEBI:16526"/>
        <dbReference type="ChEBI" id="CHEBI:57783"/>
        <dbReference type="ChEBI" id="CHEBI:58121"/>
        <dbReference type="ChEBI" id="CHEBI:58349"/>
        <dbReference type="ChEBI" id="CHEBI:58759"/>
        <dbReference type="EC" id="1.1.1.44"/>
    </reaction>
</comment>
<evidence type="ECO:0000256" key="5">
    <source>
        <dbReference type="RuleBase" id="RU362068"/>
    </source>
</evidence>
<gene>
    <name evidence="8" type="ORF">MUA95_11590</name>
</gene>
<keyword evidence="2 5" id="KW-0521">NADP</keyword>
<dbReference type="InterPro" id="IPR013332">
    <property type="entry name" value="KPR_N"/>
</dbReference>
<comment type="function">
    <text evidence="5">Catalyzes the NADPH-dependent reduction of ketopantoate into pantoic acid.</text>
</comment>
<dbReference type="InterPro" id="IPR051402">
    <property type="entry name" value="KPR-Related"/>
</dbReference>
<dbReference type="SUPFAM" id="SSF48179">
    <property type="entry name" value="6-phosphogluconate dehydrogenase C-terminal domain-like"/>
    <property type="match status" value="1"/>
</dbReference>
<evidence type="ECO:0000259" key="7">
    <source>
        <dbReference type="Pfam" id="PF08546"/>
    </source>
</evidence>
<dbReference type="AlphaFoldDB" id="A0ABD7TW32"/>
<comment type="catalytic activity">
    <reaction evidence="5">
        <text>(R)-pantoate + NADP(+) = 2-dehydropantoate + NADPH + H(+)</text>
        <dbReference type="Rhea" id="RHEA:16233"/>
        <dbReference type="ChEBI" id="CHEBI:11561"/>
        <dbReference type="ChEBI" id="CHEBI:15378"/>
        <dbReference type="ChEBI" id="CHEBI:15980"/>
        <dbReference type="ChEBI" id="CHEBI:57783"/>
        <dbReference type="ChEBI" id="CHEBI:58349"/>
        <dbReference type="EC" id="1.1.1.169"/>
    </reaction>
</comment>
<feature type="domain" description="Ketopantoate reductase C-terminal" evidence="7">
    <location>
        <begin position="161"/>
        <end position="280"/>
    </location>
</feature>
<dbReference type="InterPro" id="IPR003710">
    <property type="entry name" value="ApbA"/>
</dbReference>
<feature type="domain" description="Ketopantoate reductase N-terminal" evidence="6">
    <location>
        <begin position="4"/>
        <end position="135"/>
    </location>
</feature>